<evidence type="ECO:0000313" key="8">
    <source>
        <dbReference type="EMBL" id="ERK04127.1"/>
    </source>
</evidence>
<dbReference type="EC" id="3.4.21.-" evidence="7"/>
<dbReference type="InterPro" id="IPR005151">
    <property type="entry name" value="Tail-specific_protease"/>
</dbReference>
<dbReference type="InterPro" id="IPR001478">
    <property type="entry name" value="PDZ"/>
</dbReference>
<dbReference type="NCBIfam" id="TIGR00225">
    <property type="entry name" value="prc"/>
    <property type="match status" value="1"/>
</dbReference>
<accession>U1GUD9</accession>
<gene>
    <name evidence="8" type="ORF">HMPREF0860_1474</name>
    <name evidence="7" type="ORF">HMPREF1325_2546</name>
</gene>
<evidence type="ECO:0000313" key="10">
    <source>
        <dbReference type="Proteomes" id="UP000016646"/>
    </source>
</evidence>
<evidence type="ECO:0000313" key="7">
    <source>
        <dbReference type="EMBL" id="ERF60219.1"/>
    </source>
</evidence>
<keyword evidence="10" id="KW-1185">Reference proteome</keyword>
<keyword evidence="3 5" id="KW-0378">Hydrolase</keyword>
<dbReference type="Proteomes" id="UP000016646">
    <property type="component" value="Unassembled WGS sequence"/>
</dbReference>
<dbReference type="GO" id="GO:0030288">
    <property type="term" value="C:outer membrane-bounded periplasmic space"/>
    <property type="evidence" value="ECO:0007669"/>
    <property type="project" value="TreeGrafter"/>
</dbReference>
<evidence type="ECO:0000256" key="4">
    <source>
        <dbReference type="ARBA" id="ARBA00022825"/>
    </source>
</evidence>
<dbReference type="EMBL" id="AVQI01000028">
    <property type="protein sequence ID" value="ERK04127.1"/>
    <property type="molecule type" value="Genomic_DNA"/>
</dbReference>
<dbReference type="PATRIC" id="fig|1125725.3.peg.1721"/>
<dbReference type="InterPro" id="IPR029045">
    <property type="entry name" value="ClpP/crotonase-like_dom_sf"/>
</dbReference>
<dbReference type="Gene3D" id="3.30.750.44">
    <property type="match status" value="1"/>
</dbReference>
<dbReference type="SUPFAM" id="SSF50156">
    <property type="entry name" value="PDZ domain-like"/>
    <property type="match status" value="1"/>
</dbReference>
<proteinExistence type="inferred from homology"/>
<dbReference type="Pfam" id="PF22694">
    <property type="entry name" value="CtpB_N-like"/>
    <property type="match status" value="1"/>
</dbReference>
<dbReference type="CDD" id="cd06782">
    <property type="entry name" value="cpPDZ_CPP-like"/>
    <property type="match status" value="1"/>
</dbReference>
<evidence type="ECO:0000256" key="5">
    <source>
        <dbReference type="RuleBase" id="RU004404"/>
    </source>
</evidence>
<dbReference type="CDD" id="cd07560">
    <property type="entry name" value="Peptidase_S41_CPP"/>
    <property type="match status" value="1"/>
</dbReference>
<keyword evidence="2 5" id="KW-0645">Protease</keyword>
<dbReference type="SMART" id="SM00245">
    <property type="entry name" value="TSPc"/>
    <property type="match status" value="1"/>
</dbReference>
<dbReference type="EMBL" id="AUZJ01000043">
    <property type="protein sequence ID" value="ERF60219.1"/>
    <property type="molecule type" value="Genomic_DNA"/>
</dbReference>
<evidence type="ECO:0000313" key="9">
    <source>
        <dbReference type="Proteomes" id="UP000016412"/>
    </source>
</evidence>
<dbReference type="Gene3D" id="3.90.226.10">
    <property type="entry name" value="2-enoyl-CoA Hydratase, Chain A, domain 1"/>
    <property type="match status" value="1"/>
</dbReference>
<dbReference type="InterPro" id="IPR036034">
    <property type="entry name" value="PDZ_sf"/>
</dbReference>
<dbReference type="InterPro" id="IPR055210">
    <property type="entry name" value="CtpA/B_N"/>
</dbReference>
<dbReference type="GO" id="GO:0006508">
    <property type="term" value="P:proteolysis"/>
    <property type="evidence" value="ECO:0007669"/>
    <property type="project" value="UniProtKB-KW"/>
</dbReference>
<evidence type="ECO:0000256" key="2">
    <source>
        <dbReference type="ARBA" id="ARBA00022670"/>
    </source>
</evidence>
<keyword evidence="4 5" id="KW-0720">Serine protease</keyword>
<dbReference type="InterPro" id="IPR041489">
    <property type="entry name" value="PDZ_6"/>
</dbReference>
<dbReference type="Gene3D" id="2.30.42.10">
    <property type="match status" value="1"/>
</dbReference>
<feature type="domain" description="PDZ" evidence="6">
    <location>
        <begin position="116"/>
        <end position="191"/>
    </location>
</feature>
<organism evidence="7 9">
    <name type="scientific">Treponema socranskii subsp. socranskii VPI DR56BR1116 = ATCC 35536</name>
    <dbReference type="NCBI Taxonomy" id="1125725"/>
    <lineage>
        <taxon>Bacteria</taxon>
        <taxon>Pseudomonadati</taxon>
        <taxon>Spirochaetota</taxon>
        <taxon>Spirochaetia</taxon>
        <taxon>Spirochaetales</taxon>
        <taxon>Treponemataceae</taxon>
        <taxon>Treponema</taxon>
    </lineage>
</organism>
<comment type="caution">
    <text evidence="7">The sequence shown here is derived from an EMBL/GenBank/DDBJ whole genome shotgun (WGS) entry which is preliminary data.</text>
</comment>
<dbReference type="PANTHER" id="PTHR32060">
    <property type="entry name" value="TAIL-SPECIFIC PROTEASE"/>
    <property type="match status" value="1"/>
</dbReference>
<protein>
    <submittedName>
        <fullName evidence="7">Peptidase, S41 family</fullName>
        <ecNumber evidence="7">3.4.21.-</ecNumber>
    </submittedName>
</protein>
<dbReference type="GO" id="GO:0008236">
    <property type="term" value="F:serine-type peptidase activity"/>
    <property type="evidence" value="ECO:0007669"/>
    <property type="project" value="UniProtKB-KW"/>
</dbReference>
<dbReference type="InterPro" id="IPR004447">
    <property type="entry name" value="Peptidase_S41A"/>
</dbReference>
<dbReference type="AlphaFoldDB" id="U1GUD9"/>
<dbReference type="Proteomes" id="UP000016412">
    <property type="component" value="Unassembled WGS sequence"/>
</dbReference>
<dbReference type="GO" id="GO:0007165">
    <property type="term" value="P:signal transduction"/>
    <property type="evidence" value="ECO:0007669"/>
    <property type="project" value="TreeGrafter"/>
</dbReference>
<sequence>MLPCVPLCVLQFSASRHTMIPMVIFKIHNKAIRFTASVICAFIVSAAASQCFAESPVGGESVSNFQYMKKISAVFDFVQQNYVDEIDSKVLYEGALKGMLDSLKDPYTQYLDQNTMRPLSDTTAGNFGGVGLSISKPVESSSEKPAYVEVASPIEDTPGAKAGILSGDYITAIDGEATAPMTMEEVLNHLRGKAGTPVIVSILRGKDIRFDVTLVRALIEVPTVKYGMIGAAGYLRIIEFTPDTPKRVQEALDSFAKANYKDLIIDLRDNPGGLITSVADVADKFIDSGTLVSTKSRLAFENKVFTANAKKTTVSAGLPIVVLINRGSASASEILAGALKDNHLAYLVGQRTYGKGSVQQVIPLSASDGFKITMARYYTPSDTNIDKVGIPPDREVLYPELNDAEEKAYAELIKSNAIASYVDSHRGMTERDIASYALVLQKKYPLNAALLRRLIRVRVNRLKPAMLYDSDYDIQLNAAIEILKSSDFQKLVRSAKTLKELQDEVEAKKKAGV</sequence>
<dbReference type="eggNOG" id="COG0793">
    <property type="taxonomic scope" value="Bacteria"/>
</dbReference>
<dbReference type="PANTHER" id="PTHR32060:SF30">
    <property type="entry name" value="CARBOXY-TERMINAL PROCESSING PROTEASE CTPA"/>
    <property type="match status" value="1"/>
</dbReference>
<evidence type="ECO:0000256" key="1">
    <source>
        <dbReference type="ARBA" id="ARBA00009179"/>
    </source>
</evidence>
<dbReference type="Pfam" id="PF03572">
    <property type="entry name" value="Peptidase_S41"/>
    <property type="match status" value="1"/>
</dbReference>
<dbReference type="SMART" id="SM00228">
    <property type="entry name" value="PDZ"/>
    <property type="match status" value="1"/>
</dbReference>
<dbReference type="PROSITE" id="PS50106">
    <property type="entry name" value="PDZ"/>
    <property type="match status" value="1"/>
</dbReference>
<reference evidence="9 10" key="1">
    <citation type="submission" date="2013-08" db="EMBL/GenBank/DDBJ databases">
        <authorList>
            <person name="Durkin A.S."/>
            <person name="Haft D.R."/>
            <person name="McCorrison J."/>
            <person name="Torralba M."/>
            <person name="Gillis M."/>
            <person name="Haft D.H."/>
            <person name="Methe B."/>
            <person name="Sutton G."/>
            <person name="Nelson K.E."/>
        </authorList>
    </citation>
    <scope>NUCLEOTIDE SEQUENCE [LARGE SCALE GENOMIC DNA]</scope>
    <source>
        <strain evidence="8 10">ATCC 35536</strain>
        <strain evidence="7 9">VPI DR56BR1116</strain>
    </source>
</reference>
<dbReference type="GO" id="GO:0004175">
    <property type="term" value="F:endopeptidase activity"/>
    <property type="evidence" value="ECO:0007669"/>
    <property type="project" value="TreeGrafter"/>
</dbReference>
<comment type="similarity">
    <text evidence="1 5">Belongs to the peptidase S41A family.</text>
</comment>
<evidence type="ECO:0000259" key="6">
    <source>
        <dbReference type="PROSITE" id="PS50106"/>
    </source>
</evidence>
<dbReference type="SUPFAM" id="SSF52096">
    <property type="entry name" value="ClpP/crotonase"/>
    <property type="match status" value="1"/>
</dbReference>
<name>U1GUD9_TRESO</name>
<dbReference type="STRING" id="1125725.HMPREF1325_2546"/>
<dbReference type="Pfam" id="PF17820">
    <property type="entry name" value="PDZ_6"/>
    <property type="match status" value="1"/>
</dbReference>
<evidence type="ECO:0000256" key="3">
    <source>
        <dbReference type="ARBA" id="ARBA00022801"/>
    </source>
</evidence>